<dbReference type="Proteomes" id="UP000037749">
    <property type="component" value="Unassembled WGS sequence"/>
</dbReference>
<dbReference type="InterPro" id="IPR003784">
    <property type="entry name" value="BioY"/>
</dbReference>
<evidence type="ECO:0000256" key="4">
    <source>
        <dbReference type="ARBA" id="ARBA00022475"/>
    </source>
</evidence>
<feature type="transmembrane region" description="Helical" evidence="9">
    <location>
        <begin position="150"/>
        <end position="171"/>
    </location>
</feature>
<evidence type="ECO:0000256" key="6">
    <source>
        <dbReference type="ARBA" id="ARBA00022989"/>
    </source>
</evidence>
<evidence type="ECO:0000256" key="7">
    <source>
        <dbReference type="ARBA" id="ARBA00023136"/>
    </source>
</evidence>
<feature type="transmembrane region" description="Helical" evidence="9">
    <location>
        <begin position="118"/>
        <end position="138"/>
    </location>
</feature>
<proteinExistence type="inferred from homology"/>
<dbReference type="PANTHER" id="PTHR34295:SF4">
    <property type="entry name" value="BIOTIN TRANSPORTER BIOY-RELATED"/>
    <property type="match status" value="1"/>
</dbReference>
<sequence length="182" mass="19435">MQTRDVTQIALMTALIIALAFVPAIPVAIIPVPIVLQNFGIMLAGLLLGGKKGTISVAILMVMVAVGLPVLTGGHGGAVTFVGPTGGYLLSWLLMPSLMALFNRLLNKVIEKNSFWNVLISTIIVSIIISYVIAIVWISVQMHITLKQSLLANMVFIPGDIIKVVIAAFVAKRLLPIINKNA</sequence>
<keyword evidence="3 8" id="KW-0813">Transport</keyword>
<feature type="transmembrane region" description="Helical" evidence="9">
    <location>
        <begin position="57"/>
        <end position="82"/>
    </location>
</feature>
<feature type="transmembrane region" description="Helical" evidence="9">
    <location>
        <begin position="88"/>
        <end position="106"/>
    </location>
</feature>
<evidence type="ECO:0000256" key="2">
    <source>
        <dbReference type="ARBA" id="ARBA00010692"/>
    </source>
</evidence>
<dbReference type="EMBL" id="JXCZ01000007">
    <property type="protein sequence ID" value="KOY79627.1"/>
    <property type="molecule type" value="Genomic_DNA"/>
</dbReference>
<dbReference type="Pfam" id="PF02632">
    <property type="entry name" value="BioY"/>
    <property type="match status" value="1"/>
</dbReference>
<dbReference type="PANTHER" id="PTHR34295">
    <property type="entry name" value="BIOTIN TRANSPORTER BIOY"/>
    <property type="match status" value="1"/>
</dbReference>
<reference evidence="10 11" key="1">
    <citation type="journal article" date="2015" name="Genome Biol. Evol.">
        <title>Functionally Structured Genomes in Lactobacillus kunkeei Colonizing the Honey Crop and Food Products of Honeybees and Stingless Bees.</title>
        <authorList>
            <person name="Tamarit D."/>
            <person name="Ellegaard K.M."/>
            <person name="Wikander J."/>
            <person name="Olofsson T."/>
            <person name="Vasquez A."/>
            <person name="Andersson S.G."/>
        </authorList>
    </citation>
    <scope>NUCLEOTIDE SEQUENCE [LARGE SCALE GENOMIC DNA]</scope>
    <source>
        <strain evidence="10 11">LAla</strain>
    </source>
</reference>
<dbReference type="GO" id="GO:0005886">
    <property type="term" value="C:plasma membrane"/>
    <property type="evidence" value="ECO:0007669"/>
    <property type="project" value="UniProtKB-SubCell"/>
</dbReference>
<comment type="caution">
    <text evidence="10">The sequence shown here is derived from an EMBL/GenBank/DDBJ whole genome shotgun (WGS) entry which is preliminary data.</text>
</comment>
<evidence type="ECO:0000313" key="10">
    <source>
        <dbReference type="EMBL" id="KOY79627.1"/>
    </source>
</evidence>
<evidence type="ECO:0000256" key="1">
    <source>
        <dbReference type="ARBA" id="ARBA00004651"/>
    </source>
</evidence>
<keyword evidence="4 8" id="KW-1003">Cell membrane</keyword>
<evidence type="ECO:0000256" key="3">
    <source>
        <dbReference type="ARBA" id="ARBA00022448"/>
    </source>
</evidence>
<dbReference type="PATRIC" id="fig|148814.9.peg.183"/>
<accession>A0A0M9DFN5</accession>
<dbReference type="RefSeq" id="WP_053796196.1">
    <property type="nucleotide sequence ID" value="NZ_JXCZ01000007.1"/>
</dbReference>
<dbReference type="Gene3D" id="1.10.1760.20">
    <property type="match status" value="1"/>
</dbReference>
<comment type="similarity">
    <text evidence="2 8">Belongs to the BioY family.</text>
</comment>
<feature type="transmembrane region" description="Helical" evidence="9">
    <location>
        <begin position="12"/>
        <end position="36"/>
    </location>
</feature>
<evidence type="ECO:0000256" key="8">
    <source>
        <dbReference type="PIRNR" id="PIRNR016661"/>
    </source>
</evidence>
<evidence type="ECO:0000256" key="9">
    <source>
        <dbReference type="SAM" id="Phobius"/>
    </source>
</evidence>
<evidence type="ECO:0000313" key="11">
    <source>
        <dbReference type="Proteomes" id="UP000037749"/>
    </source>
</evidence>
<protein>
    <recommendedName>
        <fullName evidence="8">Biotin transporter</fullName>
    </recommendedName>
</protein>
<keyword evidence="6 9" id="KW-1133">Transmembrane helix</keyword>
<dbReference type="AlphaFoldDB" id="A0A0M9DFN5"/>
<keyword evidence="5 9" id="KW-0812">Transmembrane</keyword>
<dbReference type="GO" id="GO:0015225">
    <property type="term" value="F:biotin transmembrane transporter activity"/>
    <property type="evidence" value="ECO:0007669"/>
    <property type="project" value="UniProtKB-UniRule"/>
</dbReference>
<name>A0A0M9DFN5_9LACO</name>
<organism evidence="10 11">
    <name type="scientific">Apilactobacillus kunkeei</name>
    <dbReference type="NCBI Taxonomy" id="148814"/>
    <lineage>
        <taxon>Bacteria</taxon>
        <taxon>Bacillati</taxon>
        <taxon>Bacillota</taxon>
        <taxon>Bacilli</taxon>
        <taxon>Lactobacillales</taxon>
        <taxon>Lactobacillaceae</taxon>
        <taxon>Apilactobacillus</taxon>
    </lineage>
</organism>
<comment type="subcellular location">
    <subcellularLocation>
        <location evidence="1 8">Cell membrane</location>
        <topology evidence="1 8">Multi-pass membrane protein</topology>
    </subcellularLocation>
</comment>
<evidence type="ECO:0000256" key="5">
    <source>
        <dbReference type="ARBA" id="ARBA00022692"/>
    </source>
</evidence>
<dbReference type="PIRSF" id="PIRSF016661">
    <property type="entry name" value="BioY"/>
    <property type="match status" value="1"/>
</dbReference>
<gene>
    <name evidence="10" type="ORF">RZ72_06790</name>
</gene>
<keyword evidence="7 8" id="KW-0472">Membrane</keyword>